<evidence type="ECO:0000313" key="3">
    <source>
        <dbReference type="Proteomes" id="UP001390339"/>
    </source>
</evidence>
<gene>
    <name evidence="2" type="ORF">PGQ11_013090</name>
</gene>
<protein>
    <submittedName>
        <fullName evidence="2">Uncharacterized protein</fullName>
    </submittedName>
</protein>
<dbReference type="Proteomes" id="UP001390339">
    <property type="component" value="Unassembled WGS sequence"/>
</dbReference>
<proteinExistence type="predicted"/>
<sequence>MDAPRDTANVGLKEIFGVPYLISDPKYQEAFQDRMKRGASILGGAPEPHSPSLYSTAGDGVPNPSPPPSLPPLDDSGYGSGSPSSKQSGSSQQQQQQQQQQQPPQPQIPTDLQEGEYDFGYAAPATRQWQRFDTPLAGPGDRSLDQSPAARQQRLAQNHLPRFLFRGYSQRSGGGNPHLNQWDKIIPHAFMNTDYTSCVPHFDVRSYPRRDEVIEAHLTGTTTDEVLRQTPFSSWSQSPQVALRYSGGPDDGSARLAILDTTRLRPWNEIYNVAEMRYMGYHSLPLKYGCWEYFVYGPIDGDCLYTFPRQDFTDLFRPDLGLGPGLLHRNPSPAEVGRPLDPEAVRYARQIASLFVKKAGWAEERSSIITYVVVLLVASWRHSHFNPPSDAQLARSAWDRRDLEVICQELLPELSESRDVKLVSDDPVRVSMGYKWFLDALILMKNLNC</sequence>
<keyword evidence="3" id="KW-1185">Reference proteome</keyword>
<name>A0ABR2I556_9PEZI</name>
<organism evidence="2 3">
    <name type="scientific">Apiospora arundinis</name>
    <dbReference type="NCBI Taxonomy" id="335852"/>
    <lineage>
        <taxon>Eukaryota</taxon>
        <taxon>Fungi</taxon>
        <taxon>Dikarya</taxon>
        <taxon>Ascomycota</taxon>
        <taxon>Pezizomycotina</taxon>
        <taxon>Sordariomycetes</taxon>
        <taxon>Xylariomycetidae</taxon>
        <taxon>Amphisphaeriales</taxon>
        <taxon>Apiosporaceae</taxon>
        <taxon>Apiospora</taxon>
    </lineage>
</organism>
<evidence type="ECO:0000313" key="2">
    <source>
        <dbReference type="EMBL" id="KAK8857178.1"/>
    </source>
</evidence>
<comment type="caution">
    <text evidence="2">The sequence shown here is derived from an EMBL/GenBank/DDBJ whole genome shotgun (WGS) entry which is preliminary data.</text>
</comment>
<reference evidence="2 3" key="1">
    <citation type="journal article" date="2024" name="IMA Fungus">
        <title>Apiospora arundinis, a panoply of carbohydrate-active enzymes and secondary metabolites.</title>
        <authorList>
            <person name="Sorensen T."/>
            <person name="Petersen C."/>
            <person name="Muurmann A.T."/>
            <person name="Christiansen J.V."/>
            <person name="Brundto M.L."/>
            <person name="Overgaard C.K."/>
            <person name="Boysen A.T."/>
            <person name="Wollenberg R.D."/>
            <person name="Larsen T.O."/>
            <person name="Sorensen J.L."/>
            <person name="Nielsen K.L."/>
            <person name="Sondergaard T.E."/>
        </authorList>
    </citation>
    <scope>NUCLEOTIDE SEQUENCE [LARGE SCALE GENOMIC DNA]</scope>
    <source>
        <strain evidence="2 3">AAU 773</strain>
    </source>
</reference>
<dbReference type="EMBL" id="JAPCWZ010000007">
    <property type="protein sequence ID" value="KAK8857178.1"/>
    <property type="molecule type" value="Genomic_DNA"/>
</dbReference>
<feature type="compositionally biased region" description="Low complexity" evidence="1">
    <location>
        <begin position="72"/>
        <end position="102"/>
    </location>
</feature>
<accession>A0ABR2I556</accession>
<feature type="region of interest" description="Disordered" evidence="1">
    <location>
        <begin position="38"/>
        <end position="153"/>
    </location>
</feature>
<evidence type="ECO:0000256" key="1">
    <source>
        <dbReference type="SAM" id="MobiDB-lite"/>
    </source>
</evidence>